<evidence type="ECO:0000313" key="5">
    <source>
        <dbReference type="Proteomes" id="UP000001056"/>
    </source>
</evidence>
<dbReference type="PROSITE" id="PS50297">
    <property type="entry name" value="ANK_REP_REGION"/>
    <property type="match status" value="2"/>
</dbReference>
<reference evidence="5" key="1">
    <citation type="journal article" date="2015" name="Genome Announc.">
        <title>Draft genome sequence of the cellulolytic fungus Chaetomium globosum.</title>
        <authorList>
            <person name="Cuomo C.A."/>
            <person name="Untereiner W.A."/>
            <person name="Ma L.-J."/>
            <person name="Grabherr M."/>
            <person name="Birren B.W."/>
        </authorList>
    </citation>
    <scope>NUCLEOTIDE SEQUENCE [LARGE SCALE GENOMIC DNA]</scope>
    <source>
        <strain evidence="5">ATCC 6205 / CBS 148.51 / DSM 1962 / NBRC 6347 / NRRL 1970</strain>
    </source>
</reference>
<keyword evidence="5" id="KW-1185">Reference proteome</keyword>
<evidence type="ECO:0000313" key="4">
    <source>
        <dbReference type="EMBL" id="EAQ86895.1"/>
    </source>
</evidence>
<dbReference type="EMBL" id="CH408033">
    <property type="protein sequence ID" value="EAQ86895.1"/>
    <property type="molecule type" value="Genomic_DNA"/>
</dbReference>
<proteinExistence type="predicted"/>
<dbReference type="InterPro" id="IPR050776">
    <property type="entry name" value="Ank_Repeat/CDKN_Inhibitor"/>
</dbReference>
<dbReference type="PANTHER" id="PTHR24201:SF16">
    <property type="entry name" value="ANKYRIN-1-LIKE-RELATED"/>
    <property type="match status" value="1"/>
</dbReference>
<dbReference type="GeneID" id="4393767"/>
<evidence type="ECO:0000256" key="3">
    <source>
        <dbReference type="PROSITE-ProRule" id="PRU00023"/>
    </source>
</evidence>
<feature type="repeat" description="ANK" evidence="3">
    <location>
        <begin position="20"/>
        <end position="54"/>
    </location>
</feature>
<organism evidence="4 5">
    <name type="scientific">Chaetomium globosum (strain ATCC 6205 / CBS 148.51 / DSM 1962 / NBRC 6347 / NRRL 1970)</name>
    <name type="common">Soil fungus</name>
    <dbReference type="NCBI Taxonomy" id="306901"/>
    <lineage>
        <taxon>Eukaryota</taxon>
        <taxon>Fungi</taxon>
        <taxon>Dikarya</taxon>
        <taxon>Ascomycota</taxon>
        <taxon>Pezizomycotina</taxon>
        <taxon>Sordariomycetes</taxon>
        <taxon>Sordariomycetidae</taxon>
        <taxon>Sordariales</taxon>
        <taxon>Chaetomiaceae</taxon>
        <taxon>Chaetomium</taxon>
    </lineage>
</organism>
<protein>
    <submittedName>
        <fullName evidence="4">Uncharacterized protein</fullName>
    </submittedName>
</protein>
<dbReference type="GO" id="GO:0005634">
    <property type="term" value="C:nucleus"/>
    <property type="evidence" value="ECO:0007669"/>
    <property type="project" value="TreeGrafter"/>
</dbReference>
<dbReference type="InterPro" id="IPR036770">
    <property type="entry name" value="Ankyrin_rpt-contain_sf"/>
</dbReference>
<sequence length="206" mass="22457">MACVKVLVEFGADSDIRTSNGTTALQLCFEMGDGTEEIVHFLLGRGADPNAQVGMSRTMLHMAAAMGLVRVVPLLLSAGVDATRCDSFGQTPWDNATRYGHGEIADALAEAGGRPIISQHSLLDTYQEGYPETLEDYEHHSPAGSMEQPPYSSVMLTPGTQGGEKLLGRMKKHWSRLKKKLRYCTVRGTRGSEWDEKKKVIIGSSL</sequence>
<dbReference type="Pfam" id="PF12796">
    <property type="entry name" value="Ank_2"/>
    <property type="match status" value="1"/>
</dbReference>
<keyword evidence="1" id="KW-0677">Repeat</keyword>
<dbReference type="RefSeq" id="XP_001225804.1">
    <property type="nucleotide sequence ID" value="XM_001225803.1"/>
</dbReference>
<dbReference type="InParanoid" id="Q2GV56"/>
<gene>
    <name evidence="4" type="ORF">CHGG_08148</name>
</gene>
<keyword evidence="2 3" id="KW-0040">ANK repeat</keyword>
<dbReference type="SUPFAM" id="SSF48403">
    <property type="entry name" value="Ankyrin repeat"/>
    <property type="match status" value="1"/>
</dbReference>
<evidence type="ECO:0000256" key="2">
    <source>
        <dbReference type="ARBA" id="ARBA00023043"/>
    </source>
</evidence>
<accession>Q2GV56</accession>
<dbReference type="VEuPathDB" id="FungiDB:CHGG_08148"/>
<name>Q2GV56_CHAGB</name>
<dbReference type="OrthoDB" id="5241802at2759"/>
<feature type="repeat" description="ANK" evidence="3">
    <location>
        <begin position="55"/>
        <end position="87"/>
    </location>
</feature>
<dbReference type="AlphaFoldDB" id="Q2GV56"/>
<dbReference type="PANTHER" id="PTHR24201">
    <property type="entry name" value="ANK_REP_REGION DOMAIN-CONTAINING PROTEIN"/>
    <property type="match status" value="1"/>
</dbReference>
<dbReference type="InterPro" id="IPR002110">
    <property type="entry name" value="Ankyrin_rpt"/>
</dbReference>
<evidence type="ECO:0000256" key="1">
    <source>
        <dbReference type="ARBA" id="ARBA00022737"/>
    </source>
</evidence>
<dbReference type="SMART" id="SM00248">
    <property type="entry name" value="ANK"/>
    <property type="match status" value="3"/>
</dbReference>
<dbReference type="STRING" id="306901.Q2GV56"/>
<dbReference type="Gene3D" id="1.25.40.20">
    <property type="entry name" value="Ankyrin repeat-containing domain"/>
    <property type="match status" value="1"/>
</dbReference>
<dbReference type="eggNOG" id="KOG0504">
    <property type="taxonomic scope" value="Eukaryota"/>
</dbReference>
<dbReference type="HOGENOM" id="CLU_1331807_0_0_1"/>
<dbReference type="PROSITE" id="PS50088">
    <property type="entry name" value="ANK_REPEAT"/>
    <property type="match status" value="2"/>
</dbReference>
<dbReference type="Proteomes" id="UP000001056">
    <property type="component" value="Unassembled WGS sequence"/>
</dbReference>